<evidence type="ECO:0000313" key="5">
    <source>
        <dbReference type="EMBL" id="GBG12801.1"/>
    </source>
</evidence>
<feature type="active site" description="Charge relay system" evidence="1">
    <location>
        <position position="317"/>
    </location>
</feature>
<comment type="cofactor">
    <cofactor evidence="1">
        <name>Ca(2+)</name>
        <dbReference type="ChEBI" id="CHEBI:29108"/>
    </cofactor>
    <text evidence="1">Binds 1 Ca(2+) ion per subunit.</text>
</comment>
<dbReference type="PANTHER" id="PTHR14218:SF15">
    <property type="entry name" value="TRIPEPTIDYL-PEPTIDASE 1"/>
    <property type="match status" value="1"/>
</dbReference>
<dbReference type="GO" id="GO:0006508">
    <property type="term" value="P:proteolysis"/>
    <property type="evidence" value="ECO:0007669"/>
    <property type="project" value="UniProtKB-KW"/>
</dbReference>
<dbReference type="PROSITE" id="PS51695">
    <property type="entry name" value="SEDOLISIN"/>
    <property type="match status" value="1"/>
</dbReference>
<keyword evidence="3" id="KW-0732">Signal</keyword>
<feature type="binding site" evidence="1">
    <location>
        <position position="379"/>
    </location>
    <ligand>
        <name>Ca(2+)</name>
        <dbReference type="ChEBI" id="CHEBI:29108"/>
    </ligand>
</feature>
<feature type="domain" description="Peptidase S53" evidence="4">
    <location>
        <begin position="63"/>
        <end position="400"/>
    </location>
</feature>
<evidence type="ECO:0000256" key="2">
    <source>
        <dbReference type="SAM" id="MobiDB-lite"/>
    </source>
</evidence>
<feature type="active site" description="Charge relay system" evidence="1">
    <location>
        <position position="140"/>
    </location>
</feature>
<feature type="signal peptide" evidence="3">
    <location>
        <begin position="1"/>
        <end position="24"/>
    </location>
</feature>
<dbReference type="InterPro" id="IPR036852">
    <property type="entry name" value="Peptidase_S8/S53_dom_sf"/>
</dbReference>
<dbReference type="GO" id="GO:0046872">
    <property type="term" value="F:metal ion binding"/>
    <property type="evidence" value="ECO:0007669"/>
    <property type="project" value="UniProtKB-UniRule"/>
</dbReference>
<reference evidence="5 6" key="1">
    <citation type="journal article" date="2018" name="Environ. Microbiol.">
        <title>Isolation and genomic characterization of Novimethylophilus kurashikiensis gen. nov. sp. nov., a new lanthanide-dependent methylotrophic species of Methylophilaceae.</title>
        <authorList>
            <person name="Lv H."/>
            <person name="Sahin N."/>
            <person name="Tani A."/>
        </authorList>
    </citation>
    <scope>NUCLEOTIDE SEQUENCE [LARGE SCALE GENOMIC DNA]</scope>
    <source>
        <strain evidence="5 6">La2-4</strain>
    </source>
</reference>
<keyword evidence="1" id="KW-0645">Protease</keyword>
<feature type="binding site" evidence="1">
    <location>
        <position position="362"/>
    </location>
    <ligand>
        <name>Ca(2+)</name>
        <dbReference type="ChEBI" id="CHEBI:29108"/>
    </ligand>
</feature>
<dbReference type="Proteomes" id="UP000245081">
    <property type="component" value="Unassembled WGS sequence"/>
</dbReference>
<dbReference type="GO" id="GO:0008240">
    <property type="term" value="F:tripeptidyl-peptidase activity"/>
    <property type="evidence" value="ECO:0007669"/>
    <property type="project" value="TreeGrafter"/>
</dbReference>
<dbReference type="PANTHER" id="PTHR14218">
    <property type="entry name" value="PROTEASE S8 TRIPEPTIDYL PEPTIDASE I CLN2"/>
    <property type="match status" value="1"/>
</dbReference>
<keyword evidence="6" id="KW-1185">Reference proteome</keyword>
<proteinExistence type="predicted"/>
<dbReference type="EMBL" id="BDOQ01000002">
    <property type="protein sequence ID" value="GBG12801.1"/>
    <property type="molecule type" value="Genomic_DNA"/>
</dbReference>
<dbReference type="InterPro" id="IPR030400">
    <property type="entry name" value="Sedolisin_dom"/>
</dbReference>
<dbReference type="SUPFAM" id="SSF52743">
    <property type="entry name" value="Subtilisin-like"/>
    <property type="match status" value="1"/>
</dbReference>
<gene>
    <name evidence="5" type="ORF">NMK_0335</name>
</gene>
<keyword evidence="1" id="KW-0106">Calcium</keyword>
<evidence type="ECO:0000313" key="6">
    <source>
        <dbReference type="Proteomes" id="UP000245081"/>
    </source>
</evidence>
<feature type="active site" description="Charge relay system" evidence="1">
    <location>
        <position position="144"/>
    </location>
</feature>
<comment type="caution">
    <text evidence="5">The sequence shown here is derived from an EMBL/GenBank/DDBJ whole genome shotgun (WGS) entry which is preliminary data.</text>
</comment>
<dbReference type="RefSeq" id="WP_146187115.1">
    <property type="nucleotide sequence ID" value="NZ_BDOQ01000002.1"/>
</dbReference>
<evidence type="ECO:0000256" key="3">
    <source>
        <dbReference type="SAM" id="SignalP"/>
    </source>
</evidence>
<evidence type="ECO:0000259" key="4">
    <source>
        <dbReference type="PROSITE" id="PS51695"/>
    </source>
</evidence>
<feature type="binding site" evidence="1">
    <location>
        <position position="361"/>
    </location>
    <ligand>
        <name>Ca(2+)</name>
        <dbReference type="ChEBI" id="CHEBI:29108"/>
    </ligand>
</feature>
<sequence>MAYKHVLATWLGATLGFCIMPLQAADDTAADHSVHQSGNPLPAPGYARPPFHITRNATTGPTGLTPVKVAKFYGIDQIINQGAGQTIAIVDAYDDPNIEADLGTFSKAFSLPVCTSGNGCFKKIYASGSKPSPNAGWALEMALDVEWAHAIAPQAKIILVEAASNSFANLMKAIDVAVKNGASVVSMSFGGSEFSSETSYDYHFNVPNVSFTASSGDSGYGVEYPAASPYVVAVGGTTMNLADATGAYGSETAWSGSGGGQSAYETQPNYQTDIANSNGKRGVPDVAYGADPNIGFAVYDSLKYNGQSGWFQVGGTSAGAPQWAALFAVANSIRASASMTALTLPDADLYPAATTVGNFHDVTSGTNGTCGTLCTTAAGYDYVTGLGSPITNHLMSSLTQ</sequence>
<dbReference type="InterPro" id="IPR050819">
    <property type="entry name" value="Tripeptidyl-peptidase_I"/>
</dbReference>
<keyword evidence="1" id="KW-0378">Hydrolase</keyword>
<dbReference type="GO" id="GO:0004252">
    <property type="term" value="F:serine-type endopeptidase activity"/>
    <property type="evidence" value="ECO:0007669"/>
    <property type="project" value="UniProtKB-UniRule"/>
</dbReference>
<protein>
    <submittedName>
        <fullName evidence="5">Probable 6-oxopurine nucleoside phosphorylase</fullName>
    </submittedName>
</protein>
<keyword evidence="1" id="KW-0479">Metal-binding</keyword>
<dbReference type="OrthoDB" id="151889at2"/>
<accession>A0A2R5F7Z7</accession>
<organism evidence="5 6">
    <name type="scientific">Novimethylophilus kurashikiensis</name>
    <dbReference type="NCBI Taxonomy" id="1825523"/>
    <lineage>
        <taxon>Bacteria</taxon>
        <taxon>Pseudomonadati</taxon>
        <taxon>Pseudomonadota</taxon>
        <taxon>Betaproteobacteria</taxon>
        <taxon>Nitrosomonadales</taxon>
        <taxon>Methylophilaceae</taxon>
        <taxon>Novimethylophilus</taxon>
    </lineage>
</organism>
<feature type="chain" id="PRO_5015361122" evidence="3">
    <location>
        <begin position="25"/>
        <end position="400"/>
    </location>
</feature>
<name>A0A2R5F7Z7_9PROT</name>
<dbReference type="AlphaFoldDB" id="A0A2R5F7Z7"/>
<keyword evidence="1" id="KW-0720">Serine protease</keyword>
<dbReference type="CDD" id="cd04056">
    <property type="entry name" value="Peptidases_S53"/>
    <property type="match status" value="1"/>
</dbReference>
<feature type="region of interest" description="Disordered" evidence="2">
    <location>
        <begin position="32"/>
        <end position="59"/>
    </location>
</feature>
<dbReference type="Gene3D" id="3.40.50.200">
    <property type="entry name" value="Peptidase S8/S53 domain"/>
    <property type="match status" value="1"/>
</dbReference>
<feature type="binding site" evidence="1">
    <location>
        <position position="381"/>
    </location>
    <ligand>
        <name>Ca(2+)</name>
        <dbReference type="ChEBI" id="CHEBI:29108"/>
    </ligand>
</feature>
<evidence type="ECO:0000256" key="1">
    <source>
        <dbReference type="PROSITE-ProRule" id="PRU01032"/>
    </source>
</evidence>